<evidence type="ECO:0000256" key="1">
    <source>
        <dbReference type="SAM" id="Phobius"/>
    </source>
</evidence>
<gene>
    <name evidence="2" type="ORF">COS38_03135</name>
</gene>
<name>A0A2M7CHP7_9BACT</name>
<dbReference type="AlphaFoldDB" id="A0A2M7CHP7"/>
<keyword evidence="1" id="KW-0812">Transmembrane</keyword>
<organism evidence="2 3">
    <name type="scientific">Candidatus Berkelbacteria bacterium CG03_land_8_20_14_0_80_40_36</name>
    <dbReference type="NCBI Taxonomy" id="1974509"/>
    <lineage>
        <taxon>Bacteria</taxon>
        <taxon>Candidatus Berkelbacteria</taxon>
    </lineage>
</organism>
<reference evidence="3" key="1">
    <citation type="submission" date="2017-09" db="EMBL/GenBank/DDBJ databases">
        <title>Depth-based differentiation of microbial function through sediment-hosted aquifers and enrichment of novel symbionts in the deep terrestrial subsurface.</title>
        <authorList>
            <person name="Probst A.J."/>
            <person name="Ladd B."/>
            <person name="Jarett J.K."/>
            <person name="Geller-Mcgrath D.E."/>
            <person name="Sieber C.M.K."/>
            <person name="Emerson J.B."/>
            <person name="Anantharaman K."/>
            <person name="Thomas B.C."/>
            <person name="Malmstrom R."/>
            <person name="Stieglmeier M."/>
            <person name="Klingl A."/>
            <person name="Woyke T."/>
            <person name="Ryan C.M."/>
            <person name="Banfield J.F."/>
        </authorList>
    </citation>
    <scope>NUCLEOTIDE SEQUENCE [LARGE SCALE GENOMIC DNA]</scope>
</reference>
<accession>A0A2M7CHP7</accession>
<protein>
    <submittedName>
        <fullName evidence="2">Uncharacterized protein</fullName>
    </submittedName>
</protein>
<keyword evidence="1" id="KW-1133">Transmembrane helix</keyword>
<feature type="transmembrane region" description="Helical" evidence="1">
    <location>
        <begin position="16"/>
        <end position="37"/>
    </location>
</feature>
<evidence type="ECO:0000313" key="2">
    <source>
        <dbReference type="EMBL" id="PIV25153.1"/>
    </source>
</evidence>
<evidence type="ECO:0000313" key="3">
    <source>
        <dbReference type="Proteomes" id="UP000229966"/>
    </source>
</evidence>
<dbReference type="EMBL" id="PEUM01000090">
    <property type="protein sequence ID" value="PIV25153.1"/>
    <property type="molecule type" value="Genomic_DNA"/>
</dbReference>
<keyword evidence="1" id="KW-0472">Membrane</keyword>
<comment type="caution">
    <text evidence="2">The sequence shown here is derived from an EMBL/GenBank/DDBJ whole genome shotgun (WGS) entry which is preliminary data.</text>
</comment>
<proteinExistence type="predicted"/>
<sequence>MRILILLGKFEGGEDLVYLIFFALLKFYNFIISYLSIVNPASKFYPHICELAQQIATAKASAASSGWILIFIP</sequence>
<dbReference type="Proteomes" id="UP000229966">
    <property type="component" value="Unassembled WGS sequence"/>
</dbReference>